<name>Z9JKM6_9GAMM</name>
<protein>
    <submittedName>
        <fullName evidence="1">Uncharacterized protein</fullName>
    </submittedName>
</protein>
<dbReference type="EMBL" id="JDSQ01000007">
    <property type="protein sequence ID" value="EWS78508.1"/>
    <property type="molecule type" value="Genomic_DNA"/>
</dbReference>
<evidence type="ECO:0000313" key="1">
    <source>
        <dbReference type="EMBL" id="EWS78508.1"/>
    </source>
</evidence>
<evidence type="ECO:0000313" key="2">
    <source>
        <dbReference type="Proteomes" id="UP000020406"/>
    </source>
</evidence>
<accession>Z9JKM6</accession>
<comment type="caution">
    <text evidence="1">The sequence shown here is derived from an EMBL/GenBank/DDBJ whole genome shotgun (WGS) entry which is preliminary data.</text>
</comment>
<gene>
    <name evidence="1" type="ORF">AF72_05890</name>
</gene>
<dbReference type="PATRIC" id="fig|1444770.3.peg.1403"/>
<organism evidence="1 2">
    <name type="scientific">Xylella taiwanensis</name>
    <dbReference type="NCBI Taxonomy" id="1444770"/>
    <lineage>
        <taxon>Bacteria</taxon>
        <taxon>Pseudomonadati</taxon>
        <taxon>Pseudomonadota</taxon>
        <taxon>Gammaproteobacteria</taxon>
        <taxon>Lysobacterales</taxon>
        <taxon>Lysobacteraceae</taxon>
        <taxon>Xylella</taxon>
    </lineage>
</organism>
<sequence length="40" mass="4516">MLQVWRQCFSYFMLQKSVMVVLDRTVYGVGGEGGLCPVFA</sequence>
<proteinExistence type="predicted"/>
<reference evidence="1 2" key="1">
    <citation type="journal article" date="2014" name="Genome Announc.">
        <title>Draft Genome Sequence of Xylella fastidiosa Pear Leaf Scorch Strain in Taiwan.</title>
        <authorList>
            <person name="Su C.C."/>
            <person name="Deng W.L."/>
            <person name="Jan F.J."/>
            <person name="Chang C.J."/>
            <person name="Huang H."/>
            <person name="Chen J."/>
        </authorList>
    </citation>
    <scope>NUCLEOTIDE SEQUENCE [LARGE SCALE GENOMIC DNA]</scope>
    <source>
        <strain evidence="1 2">PLS229</strain>
    </source>
</reference>
<dbReference type="AlphaFoldDB" id="Z9JKM6"/>
<dbReference type="Proteomes" id="UP000020406">
    <property type="component" value="Unassembled WGS sequence"/>
</dbReference>